<sequence length="199" mass="19126">MLPATSHLAASLLTAASLRSAATIRVSTSGLSFVPPVVNAAVGDTIEWTFGGTHSVIRTASAASCAGNGGFDSGIKASGDKFTFTVTEPGMIQYACGIVTHCNSGMRGSIVVGASVPSISIPPVPSISIPPVPSVSMPSVPSVTLPSVPSISMPAMPGAATSAAAPSPTAKASTGAAGRPAAAGAAAGAVIAAAALLAM</sequence>
<dbReference type="InterPro" id="IPR000923">
    <property type="entry name" value="BlueCu_1"/>
</dbReference>
<proteinExistence type="predicted"/>
<evidence type="ECO:0000313" key="5">
    <source>
        <dbReference type="EMBL" id="KAL2912394.1"/>
    </source>
</evidence>
<dbReference type="EMBL" id="JADGIZ020000067">
    <property type="protein sequence ID" value="KAL2912394.1"/>
    <property type="molecule type" value="Genomic_DNA"/>
</dbReference>
<evidence type="ECO:0000313" key="6">
    <source>
        <dbReference type="Proteomes" id="UP001527925"/>
    </source>
</evidence>
<keyword evidence="3" id="KW-0732">Signal</keyword>
<feature type="signal peptide" evidence="3">
    <location>
        <begin position="1"/>
        <end position="23"/>
    </location>
</feature>
<feature type="domain" description="Blue (type 1) copper" evidence="4">
    <location>
        <begin position="25"/>
        <end position="112"/>
    </location>
</feature>
<name>A0ABR4MYS2_9FUNG</name>
<evidence type="ECO:0000256" key="2">
    <source>
        <dbReference type="ARBA" id="ARBA00023008"/>
    </source>
</evidence>
<dbReference type="SUPFAM" id="SSF49503">
    <property type="entry name" value="Cupredoxins"/>
    <property type="match status" value="1"/>
</dbReference>
<gene>
    <name evidence="5" type="ORF">HK105_208097</name>
</gene>
<dbReference type="Gene3D" id="2.60.40.420">
    <property type="entry name" value="Cupredoxins - blue copper proteins"/>
    <property type="match status" value="1"/>
</dbReference>
<dbReference type="Pfam" id="PF00127">
    <property type="entry name" value="Copper-bind"/>
    <property type="match status" value="1"/>
</dbReference>
<keyword evidence="2" id="KW-0186">Copper</keyword>
<evidence type="ECO:0000259" key="4">
    <source>
        <dbReference type="Pfam" id="PF00127"/>
    </source>
</evidence>
<accession>A0ABR4MYS2</accession>
<keyword evidence="1" id="KW-0479">Metal-binding</keyword>
<comment type="caution">
    <text evidence="5">The sequence shown here is derived from an EMBL/GenBank/DDBJ whole genome shotgun (WGS) entry which is preliminary data.</text>
</comment>
<reference evidence="5 6" key="1">
    <citation type="submission" date="2023-09" db="EMBL/GenBank/DDBJ databases">
        <title>Pangenome analysis of Batrachochytrium dendrobatidis and related Chytrids.</title>
        <authorList>
            <person name="Yacoub M.N."/>
            <person name="Stajich J.E."/>
            <person name="James T.Y."/>
        </authorList>
    </citation>
    <scope>NUCLEOTIDE SEQUENCE [LARGE SCALE GENOMIC DNA]</scope>
    <source>
        <strain evidence="5 6">JEL0888</strain>
    </source>
</reference>
<dbReference type="PANTHER" id="PTHR34883:SF12">
    <property type="entry name" value="MID2 DOMAIN-CONTAINING PROTEIN"/>
    <property type="match status" value="1"/>
</dbReference>
<keyword evidence="6" id="KW-1185">Reference proteome</keyword>
<dbReference type="PANTHER" id="PTHR34883">
    <property type="entry name" value="SERINE-RICH PROTEIN, PUTATIVE-RELATED-RELATED"/>
    <property type="match status" value="1"/>
</dbReference>
<evidence type="ECO:0000256" key="1">
    <source>
        <dbReference type="ARBA" id="ARBA00022723"/>
    </source>
</evidence>
<dbReference type="InterPro" id="IPR008972">
    <property type="entry name" value="Cupredoxin"/>
</dbReference>
<feature type="chain" id="PRO_5046421520" description="Blue (type 1) copper domain-containing protein" evidence="3">
    <location>
        <begin position="24"/>
        <end position="199"/>
    </location>
</feature>
<dbReference type="InterPro" id="IPR052953">
    <property type="entry name" value="Ser-rich/MCO-related"/>
</dbReference>
<evidence type="ECO:0000256" key="3">
    <source>
        <dbReference type="SAM" id="SignalP"/>
    </source>
</evidence>
<dbReference type="Proteomes" id="UP001527925">
    <property type="component" value="Unassembled WGS sequence"/>
</dbReference>
<organism evidence="5 6">
    <name type="scientific">Polyrhizophydium stewartii</name>
    <dbReference type="NCBI Taxonomy" id="2732419"/>
    <lineage>
        <taxon>Eukaryota</taxon>
        <taxon>Fungi</taxon>
        <taxon>Fungi incertae sedis</taxon>
        <taxon>Chytridiomycota</taxon>
        <taxon>Chytridiomycota incertae sedis</taxon>
        <taxon>Chytridiomycetes</taxon>
        <taxon>Rhizophydiales</taxon>
        <taxon>Rhizophydiales incertae sedis</taxon>
        <taxon>Polyrhizophydium</taxon>
    </lineage>
</organism>
<protein>
    <recommendedName>
        <fullName evidence="4">Blue (type 1) copper domain-containing protein</fullName>
    </recommendedName>
</protein>